<keyword evidence="9" id="KW-1185">Reference proteome</keyword>
<dbReference type="EMBL" id="JABWRP010000017">
    <property type="protein sequence ID" value="MBC3472644.1"/>
    <property type="molecule type" value="Genomic_DNA"/>
</dbReference>
<evidence type="ECO:0000256" key="4">
    <source>
        <dbReference type="ARBA" id="ARBA00023159"/>
    </source>
</evidence>
<evidence type="ECO:0000256" key="2">
    <source>
        <dbReference type="ARBA" id="ARBA00023015"/>
    </source>
</evidence>
<dbReference type="PANTHER" id="PTHR30537:SF32">
    <property type="entry name" value="HTH-TYPE TRANSCRIPTIONAL REGULATOR DSDC"/>
    <property type="match status" value="1"/>
</dbReference>
<comment type="caution">
    <text evidence="7">The sequence shown here is derived from an EMBL/GenBank/DDBJ whole genome shotgun (WGS) entry which is preliminary data.</text>
</comment>
<proteinExistence type="inferred from homology"/>
<protein>
    <submittedName>
        <fullName evidence="7">LysR family transcriptional regulator</fullName>
    </submittedName>
</protein>
<evidence type="ECO:0000313" key="8">
    <source>
        <dbReference type="EMBL" id="MBV4542823.1"/>
    </source>
</evidence>
<dbReference type="Gene3D" id="3.40.190.10">
    <property type="entry name" value="Periplasmic binding protein-like II"/>
    <property type="match status" value="2"/>
</dbReference>
<feature type="domain" description="HTH lysR-type" evidence="6">
    <location>
        <begin position="16"/>
        <end position="73"/>
    </location>
</feature>
<dbReference type="InterPro" id="IPR000847">
    <property type="entry name" value="LysR_HTH_N"/>
</dbReference>
<keyword evidence="2" id="KW-0805">Transcription regulation</keyword>
<dbReference type="FunFam" id="1.10.10.10:FF:000038">
    <property type="entry name" value="Glycine cleavage system transcriptional activator"/>
    <property type="match status" value="1"/>
</dbReference>
<evidence type="ECO:0000256" key="5">
    <source>
        <dbReference type="ARBA" id="ARBA00023163"/>
    </source>
</evidence>
<reference evidence="7 9" key="1">
    <citation type="journal article" date="2020" name="Microorganisms">
        <title>Reliable Identification of Environmental Pseudomonas Isolates Using the rpoD Gene.</title>
        <authorList>
            <consortium name="The Broad Institute Genome Sequencing Platform"/>
            <person name="Girard L."/>
            <person name="Lood C."/>
            <person name="Rokni-Zadeh H."/>
            <person name="van Noort V."/>
            <person name="Lavigne R."/>
            <person name="De Mot R."/>
        </authorList>
    </citation>
    <scope>NUCLEOTIDE SEQUENCE</scope>
    <source>
        <strain evidence="7 9">RW4S2</strain>
    </source>
</reference>
<dbReference type="GO" id="GO:0009891">
    <property type="term" value="P:positive regulation of biosynthetic process"/>
    <property type="evidence" value="ECO:0007669"/>
    <property type="project" value="UniProtKB-ARBA"/>
</dbReference>
<comment type="similarity">
    <text evidence="1">Belongs to the LysR transcriptional regulatory family.</text>
</comment>
<reference evidence="7" key="2">
    <citation type="submission" date="2020-07" db="EMBL/GenBank/DDBJ databases">
        <authorList>
            <person name="Lood C."/>
            <person name="Girard L."/>
        </authorList>
    </citation>
    <scope>NUCLEOTIDE SEQUENCE</scope>
    <source>
        <strain evidence="7">RW4S2</strain>
    </source>
</reference>
<dbReference type="RefSeq" id="WP_186603653.1">
    <property type="nucleotide sequence ID" value="NZ_JABWRP020000013.1"/>
</dbReference>
<dbReference type="PANTHER" id="PTHR30537">
    <property type="entry name" value="HTH-TYPE TRANSCRIPTIONAL REGULATOR"/>
    <property type="match status" value="1"/>
</dbReference>
<sequence length="327" mass="36783">MISKHINPDLTLRGLPSLHAIRAFVAAAKHQSFTRAAESLCVTQAAISRQIKELEDEFKTNLFVRTGRSVTLTSAGSILFQTAEQSLDNISQATEKIRSGKNHKRPVTLTCSSLLSRLFIVPRLPTFAHYNSDIEVRLKTTRNAFTPEQGTQPDFFITNRISVPGYISTPLVTDNLYPVCSPNYAEEHVYDGSVKSITSGALLSLLNHSSELTDEHMEWSTWLEYHKLGKDLKLEQTTNIITDDYSTLIDFAINHQGVALGWHTQVAPLIANGNLINPFKELSTIHETKLYLAMKLEKINDKACLRFHLWFAEQFNAIDKRSLPPMS</sequence>
<dbReference type="Pfam" id="PF03466">
    <property type="entry name" value="LysR_substrate"/>
    <property type="match status" value="1"/>
</dbReference>
<dbReference type="AlphaFoldDB" id="A0A923GKD9"/>
<evidence type="ECO:0000256" key="3">
    <source>
        <dbReference type="ARBA" id="ARBA00023125"/>
    </source>
</evidence>
<dbReference type="GO" id="GO:0043565">
    <property type="term" value="F:sequence-specific DNA binding"/>
    <property type="evidence" value="ECO:0007669"/>
    <property type="project" value="TreeGrafter"/>
</dbReference>
<dbReference type="PROSITE" id="PS50931">
    <property type="entry name" value="HTH_LYSR"/>
    <property type="match status" value="1"/>
</dbReference>
<dbReference type="GO" id="GO:0003700">
    <property type="term" value="F:DNA-binding transcription factor activity"/>
    <property type="evidence" value="ECO:0007669"/>
    <property type="project" value="InterPro"/>
</dbReference>
<evidence type="ECO:0000256" key="1">
    <source>
        <dbReference type="ARBA" id="ARBA00009437"/>
    </source>
</evidence>
<dbReference type="InterPro" id="IPR036390">
    <property type="entry name" value="WH_DNA-bd_sf"/>
</dbReference>
<keyword evidence="4" id="KW-0010">Activator</keyword>
<evidence type="ECO:0000313" key="7">
    <source>
        <dbReference type="EMBL" id="MBC3472644.1"/>
    </source>
</evidence>
<dbReference type="SUPFAM" id="SSF53850">
    <property type="entry name" value="Periplasmic binding protein-like II"/>
    <property type="match status" value="1"/>
</dbReference>
<evidence type="ECO:0000313" key="9">
    <source>
        <dbReference type="Proteomes" id="UP000628137"/>
    </source>
</evidence>
<dbReference type="InterPro" id="IPR036388">
    <property type="entry name" value="WH-like_DNA-bd_sf"/>
</dbReference>
<dbReference type="Gene3D" id="1.10.10.10">
    <property type="entry name" value="Winged helix-like DNA-binding domain superfamily/Winged helix DNA-binding domain"/>
    <property type="match status" value="1"/>
</dbReference>
<dbReference type="SUPFAM" id="SSF46785">
    <property type="entry name" value="Winged helix' DNA-binding domain"/>
    <property type="match status" value="1"/>
</dbReference>
<reference evidence="8" key="3">
    <citation type="submission" date="2021-06" db="EMBL/GenBank/DDBJ databases">
        <title>Updating the genus Pseudomonas: Description of 43 new species and partition of the Pseudomonas putida group.</title>
        <authorList>
            <person name="Girard L."/>
            <person name="Lood C."/>
            <person name="Vandamme P."/>
            <person name="Rokni-Zadeh H."/>
            <person name="Van Noort V."/>
            <person name="Hofte M."/>
            <person name="Lavigne R."/>
            <person name="De Mot R."/>
        </authorList>
    </citation>
    <scope>NUCLEOTIDE SEQUENCE</scope>
    <source>
        <strain evidence="8">RW4S2</strain>
    </source>
</reference>
<evidence type="ECO:0000259" key="6">
    <source>
        <dbReference type="PROSITE" id="PS50931"/>
    </source>
</evidence>
<organism evidence="7">
    <name type="scientific">Pseudomonas vlassakiae</name>
    <dbReference type="NCBI Taxonomy" id="485888"/>
    <lineage>
        <taxon>Bacteria</taxon>
        <taxon>Pseudomonadati</taxon>
        <taxon>Pseudomonadota</taxon>
        <taxon>Gammaproteobacteria</taxon>
        <taxon>Pseudomonadales</taxon>
        <taxon>Pseudomonadaceae</taxon>
        <taxon>Pseudomonas</taxon>
    </lineage>
</organism>
<name>A0A923GKD9_9PSED</name>
<dbReference type="Proteomes" id="UP000628137">
    <property type="component" value="Unassembled WGS sequence"/>
</dbReference>
<dbReference type="Pfam" id="PF00126">
    <property type="entry name" value="HTH_1"/>
    <property type="match status" value="1"/>
</dbReference>
<dbReference type="InterPro" id="IPR058163">
    <property type="entry name" value="LysR-type_TF_proteobact-type"/>
</dbReference>
<keyword evidence="5" id="KW-0804">Transcription</keyword>
<gene>
    <name evidence="8" type="ORF">HU738_017385</name>
    <name evidence="7" type="ORF">HU738_18975</name>
</gene>
<keyword evidence="3" id="KW-0238">DNA-binding</keyword>
<dbReference type="InterPro" id="IPR005119">
    <property type="entry name" value="LysR_subst-bd"/>
</dbReference>
<dbReference type="PRINTS" id="PR00039">
    <property type="entry name" value="HTHLYSR"/>
</dbReference>
<dbReference type="GO" id="GO:0006351">
    <property type="term" value="P:DNA-templated transcription"/>
    <property type="evidence" value="ECO:0007669"/>
    <property type="project" value="TreeGrafter"/>
</dbReference>
<dbReference type="EMBL" id="JABWRP020000013">
    <property type="protein sequence ID" value="MBV4542823.1"/>
    <property type="molecule type" value="Genomic_DNA"/>
</dbReference>
<accession>A0A923GKD9</accession>